<dbReference type="GO" id="GO:0034632">
    <property type="term" value="F:retinol transmembrane transporter activity"/>
    <property type="evidence" value="ECO:0007669"/>
    <property type="project" value="InterPro"/>
</dbReference>
<evidence type="ECO:0000256" key="8">
    <source>
        <dbReference type="ARBA" id="ARBA00023072"/>
    </source>
</evidence>
<dbReference type="AlphaFoldDB" id="A0A814BV80"/>
<dbReference type="InterPro" id="IPR000742">
    <property type="entry name" value="EGF"/>
</dbReference>
<name>A0A814BV80_9BILA</name>
<dbReference type="PANTHER" id="PTHR21444">
    <property type="entry name" value="COILED-COIL DOMAIN-CONTAINING PROTEIN 180"/>
    <property type="match status" value="1"/>
</dbReference>
<evidence type="ECO:0000256" key="3">
    <source>
        <dbReference type="ARBA" id="ARBA00022448"/>
    </source>
</evidence>
<keyword evidence="6" id="KW-0845">Vitamin A</keyword>
<feature type="signal peptide" evidence="13">
    <location>
        <begin position="1"/>
        <end position="20"/>
    </location>
</feature>
<evidence type="ECO:0000256" key="9">
    <source>
        <dbReference type="ARBA" id="ARBA00023136"/>
    </source>
</evidence>
<dbReference type="PANTHER" id="PTHR21444:SF16">
    <property type="entry name" value="RECEPTOR FOR RETINOL UPTAKE STRA6"/>
    <property type="match status" value="1"/>
</dbReference>
<dbReference type="GO" id="GO:0071939">
    <property type="term" value="P:vitamin A import into cell"/>
    <property type="evidence" value="ECO:0007669"/>
    <property type="project" value="TreeGrafter"/>
</dbReference>
<dbReference type="GO" id="GO:0016918">
    <property type="term" value="F:retinal binding"/>
    <property type="evidence" value="ECO:0007669"/>
    <property type="project" value="UniProtKB-KW"/>
</dbReference>
<evidence type="ECO:0000256" key="10">
    <source>
        <dbReference type="ARBA" id="ARBA00023170"/>
    </source>
</evidence>
<dbReference type="PROSITE" id="PS00022">
    <property type="entry name" value="EGF_1"/>
    <property type="match status" value="1"/>
</dbReference>
<evidence type="ECO:0000256" key="7">
    <source>
        <dbReference type="ARBA" id="ARBA00022989"/>
    </source>
</evidence>
<evidence type="ECO:0000256" key="5">
    <source>
        <dbReference type="ARBA" id="ARBA00022692"/>
    </source>
</evidence>
<evidence type="ECO:0000256" key="4">
    <source>
        <dbReference type="ARBA" id="ARBA00022475"/>
    </source>
</evidence>
<protein>
    <recommendedName>
        <fullName evidence="2">Receptor for retinol uptake STRA6</fullName>
    </recommendedName>
</protein>
<dbReference type="Proteomes" id="UP000663889">
    <property type="component" value="Unassembled WGS sequence"/>
</dbReference>
<comment type="caution">
    <text evidence="11">Lacks conserved residue(s) required for the propagation of feature annotation.</text>
</comment>
<feature type="disulfide bond" evidence="11">
    <location>
        <begin position="48"/>
        <end position="57"/>
    </location>
</feature>
<keyword evidence="5 12" id="KW-0812">Transmembrane</keyword>
<keyword evidence="8" id="KW-0683">Retinol-binding</keyword>
<dbReference type="Pfam" id="PF14752">
    <property type="entry name" value="RBP_receptor"/>
    <property type="match status" value="2"/>
</dbReference>
<feature type="chain" id="PRO_5032337934" description="Receptor for retinol uptake STRA6" evidence="13">
    <location>
        <begin position="21"/>
        <end position="854"/>
    </location>
</feature>
<comment type="subcellular location">
    <subcellularLocation>
        <location evidence="1">Cell membrane</location>
        <topology evidence="1">Multi-pass membrane protein</topology>
    </subcellularLocation>
</comment>
<feature type="transmembrane region" description="Helical" evidence="12">
    <location>
        <begin position="182"/>
        <end position="200"/>
    </location>
</feature>
<feature type="transmembrane region" description="Helical" evidence="12">
    <location>
        <begin position="68"/>
        <end position="90"/>
    </location>
</feature>
<keyword evidence="4" id="KW-1003">Cell membrane</keyword>
<evidence type="ECO:0000256" key="12">
    <source>
        <dbReference type="SAM" id="Phobius"/>
    </source>
</evidence>
<keyword evidence="9 12" id="KW-0472">Membrane</keyword>
<evidence type="ECO:0000256" key="6">
    <source>
        <dbReference type="ARBA" id="ARBA00022893"/>
    </source>
</evidence>
<dbReference type="GO" id="GO:0038023">
    <property type="term" value="F:signaling receptor activity"/>
    <property type="evidence" value="ECO:0007669"/>
    <property type="project" value="InterPro"/>
</dbReference>
<accession>A0A814BV80</accession>
<dbReference type="CDD" id="cd00054">
    <property type="entry name" value="EGF_CA"/>
    <property type="match status" value="1"/>
</dbReference>
<evidence type="ECO:0000256" key="13">
    <source>
        <dbReference type="SAM" id="SignalP"/>
    </source>
</evidence>
<organism evidence="15 16">
    <name type="scientific">Rotaria sordida</name>
    <dbReference type="NCBI Taxonomy" id="392033"/>
    <lineage>
        <taxon>Eukaryota</taxon>
        <taxon>Metazoa</taxon>
        <taxon>Spiralia</taxon>
        <taxon>Gnathifera</taxon>
        <taxon>Rotifera</taxon>
        <taxon>Eurotatoria</taxon>
        <taxon>Bdelloidea</taxon>
        <taxon>Philodinida</taxon>
        <taxon>Philodinidae</taxon>
        <taxon>Rotaria</taxon>
    </lineage>
</organism>
<feature type="transmembrane region" description="Helical" evidence="12">
    <location>
        <begin position="279"/>
        <end position="303"/>
    </location>
</feature>
<dbReference type="InterPro" id="IPR026612">
    <property type="entry name" value="STRA6-like"/>
</dbReference>
<feature type="transmembrane region" description="Helical" evidence="12">
    <location>
        <begin position="667"/>
        <end position="687"/>
    </location>
</feature>
<dbReference type="PROSITE" id="PS50026">
    <property type="entry name" value="EGF_3"/>
    <property type="match status" value="1"/>
</dbReference>
<evidence type="ECO:0000256" key="1">
    <source>
        <dbReference type="ARBA" id="ARBA00004651"/>
    </source>
</evidence>
<evidence type="ECO:0000259" key="14">
    <source>
        <dbReference type="PROSITE" id="PS50026"/>
    </source>
</evidence>
<proteinExistence type="predicted"/>
<evidence type="ECO:0000313" key="15">
    <source>
        <dbReference type="EMBL" id="CAF0935161.1"/>
    </source>
</evidence>
<keyword evidence="7 12" id="KW-1133">Transmembrane helix</keyword>
<feature type="transmembrane region" description="Helical" evidence="12">
    <location>
        <begin position="231"/>
        <end position="251"/>
    </location>
</feature>
<sequence>MSTVNVLLVALFSLITIINGQLNCSTYNPCGRYGYCRDNSDGEWTCKCKFWWNGTLCDEQTNSGKQVIALGCILGFLMAVFHGLQITLCIRNKRRKSKEDKKKEISQIPTLVDLALENVKKSTRLSSCLVACLTIIIAAVALVSKWSLIQPIHNEVATKYLTNQPIYYVPNSFCNTMSLQQFNIITFPVACFLILMLIITTKRTSLLPNLCYGYGGPPMPVDFLSHVDRTFAAFIFAVCADELLLIMLSVIDGTAKKGEGVIITYLLRVLEVFIMGVRYYALLAAVYLNTIFILACATIYAWLDYAITIINQGMCDSDFYPTYNDYLDNSTSIEEMFVYYGTGPNLIAIQLCIDIPRFLCLAYVNIKIPMLLIRKIYLQCKKNLPLEQKMLMKLTREQRIFFRISEPNSVEMLYVKNLFRSAKNRPKSQTLFARIIPTKIYEWRDDYRFSTRILCLYSSIFLLLYFVTIQACVQALPLLSALQQVLQDAVEKISTIFISESEDTDGENVSPNTSNFPLPSLIRPYLFAIFITLILIVIQLLVLLANIRRNSFQSFRGEDSEIPRRERSKYVSYAAGNFHFAGYFIGYLIWGYMIIAVFSLLFCISIDAFITYGSVRFLESILKFIIPSILFVLFKQYLNKILAQYIFLQHHGEVLSLNNRRFLMIFIYFNFFLDAFLGFISSILRLIKSVIGGIIYMCRLDYSPLGRKLETMDGGFSAYCGFIHTECAHRHPVMLAVVSHLYTQIKIKELKMNMMNSNDLSIDKTNEIKLKSQSRYVRKWKLAVFLTQNPTFVFFRKAFLNQLHIEDVRYLNDIDNNDKSNIQRRLSVYTRRMSAARLSIVSDNSLKYLEAYRF</sequence>
<evidence type="ECO:0000256" key="2">
    <source>
        <dbReference type="ARBA" id="ARBA00014411"/>
    </source>
</evidence>
<reference evidence="15" key="1">
    <citation type="submission" date="2021-02" db="EMBL/GenBank/DDBJ databases">
        <authorList>
            <person name="Nowell W R."/>
        </authorList>
    </citation>
    <scope>NUCLEOTIDE SEQUENCE</scope>
</reference>
<feature type="domain" description="EGF-like" evidence="14">
    <location>
        <begin position="20"/>
        <end position="58"/>
    </location>
</feature>
<dbReference type="GO" id="GO:0005886">
    <property type="term" value="C:plasma membrane"/>
    <property type="evidence" value="ECO:0007669"/>
    <property type="project" value="UniProtKB-SubCell"/>
</dbReference>
<keyword evidence="10" id="KW-0675">Receptor</keyword>
<dbReference type="GO" id="GO:0019841">
    <property type="term" value="F:retinol binding"/>
    <property type="evidence" value="ECO:0007669"/>
    <property type="project" value="UniProtKB-KW"/>
</dbReference>
<evidence type="ECO:0000313" key="16">
    <source>
        <dbReference type="Proteomes" id="UP000663889"/>
    </source>
</evidence>
<feature type="transmembrane region" description="Helical" evidence="12">
    <location>
        <begin position="128"/>
        <end position="149"/>
    </location>
</feature>
<gene>
    <name evidence="15" type="ORF">SEV965_LOCUS7392</name>
</gene>
<feature type="transmembrane region" description="Helical" evidence="12">
    <location>
        <begin position="454"/>
        <end position="476"/>
    </location>
</feature>
<comment type="caution">
    <text evidence="15">The sequence shown here is derived from an EMBL/GenBank/DDBJ whole genome shotgun (WGS) entry which is preliminary data.</text>
</comment>
<dbReference type="EMBL" id="CAJNOU010000256">
    <property type="protein sequence ID" value="CAF0935161.1"/>
    <property type="molecule type" value="Genomic_DNA"/>
</dbReference>
<evidence type="ECO:0000256" key="11">
    <source>
        <dbReference type="PROSITE-ProRule" id="PRU00076"/>
    </source>
</evidence>
<keyword evidence="11" id="KW-0245">EGF-like domain</keyword>
<feature type="transmembrane region" description="Helical" evidence="12">
    <location>
        <begin position="525"/>
        <end position="547"/>
    </location>
</feature>
<keyword evidence="11" id="KW-1015">Disulfide bond</keyword>
<keyword evidence="3" id="KW-0813">Transport</keyword>
<keyword evidence="13" id="KW-0732">Signal</keyword>